<evidence type="ECO:0000256" key="1">
    <source>
        <dbReference type="SAM" id="MobiDB-lite"/>
    </source>
</evidence>
<evidence type="ECO:0000313" key="3">
    <source>
        <dbReference type="WBParaSite" id="Pan_g18236.t1"/>
    </source>
</evidence>
<proteinExistence type="predicted"/>
<reference evidence="3" key="2">
    <citation type="submission" date="2020-10" db="UniProtKB">
        <authorList>
            <consortium name="WormBaseParasite"/>
        </authorList>
    </citation>
    <scope>IDENTIFICATION</scope>
</reference>
<feature type="compositionally biased region" description="Basic and acidic residues" evidence="1">
    <location>
        <begin position="120"/>
        <end position="135"/>
    </location>
</feature>
<reference evidence="2" key="1">
    <citation type="journal article" date="2013" name="Genetics">
        <title>The draft genome and transcriptome of Panagrellus redivivus are shaped by the harsh demands of a free-living lifestyle.</title>
        <authorList>
            <person name="Srinivasan J."/>
            <person name="Dillman A.R."/>
            <person name="Macchietto M.G."/>
            <person name="Heikkinen L."/>
            <person name="Lakso M."/>
            <person name="Fracchia K.M."/>
            <person name="Antoshechkin I."/>
            <person name="Mortazavi A."/>
            <person name="Wong G."/>
            <person name="Sternberg P.W."/>
        </authorList>
    </citation>
    <scope>NUCLEOTIDE SEQUENCE [LARGE SCALE GENOMIC DNA]</scope>
    <source>
        <strain evidence="2">MT8872</strain>
    </source>
</reference>
<sequence>MGFDFDTKYVRVCHEIKANLITCRGEGLPQDQEVAKHSLPITSPHTLHPIKNNNPCQFSWSSAITASSKKPGKRHPRDRRDPCSLKKSHTCAHIPIPATRTFAALLRPSSNSPFFVGLREAKPRRASEPPAERAERYRRRAPYKSPGAARLQSSVEVVPIRFASRQRAVAVSAVAVRRCANVERTFRRPKTCVSERSLPPAHLTRWWSTQQHVKMSID</sequence>
<name>A0A7E4V9I0_PANRE</name>
<evidence type="ECO:0000313" key="2">
    <source>
        <dbReference type="Proteomes" id="UP000492821"/>
    </source>
</evidence>
<accession>A0A7E4V9I0</accession>
<dbReference type="AlphaFoldDB" id="A0A7E4V9I0"/>
<dbReference type="Proteomes" id="UP000492821">
    <property type="component" value="Unassembled WGS sequence"/>
</dbReference>
<dbReference type="WBParaSite" id="Pan_g18236.t1">
    <property type="protein sequence ID" value="Pan_g18236.t1"/>
    <property type="gene ID" value="Pan_g18236"/>
</dbReference>
<organism evidence="2 3">
    <name type="scientific">Panagrellus redivivus</name>
    <name type="common">Microworm</name>
    <dbReference type="NCBI Taxonomy" id="6233"/>
    <lineage>
        <taxon>Eukaryota</taxon>
        <taxon>Metazoa</taxon>
        <taxon>Ecdysozoa</taxon>
        <taxon>Nematoda</taxon>
        <taxon>Chromadorea</taxon>
        <taxon>Rhabditida</taxon>
        <taxon>Tylenchina</taxon>
        <taxon>Panagrolaimomorpha</taxon>
        <taxon>Panagrolaimoidea</taxon>
        <taxon>Panagrolaimidae</taxon>
        <taxon>Panagrellus</taxon>
    </lineage>
</organism>
<feature type="region of interest" description="Disordered" evidence="1">
    <location>
        <begin position="120"/>
        <end position="145"/>
    </location>
</feature>
<feature type="region of interest" description="Disordered" evidence="1">
    <location>
        <begin position="65"/>
        <end position="86"/>
    </location>
</feature>
<protein>
    <submittedName>
        <fullName evidence="3">Uncharacterized protein</fullName>
    </submittedName>
</protein>
<keyword evidence="2" id="KW-1185">Reference proteome</keyword>